<protein>
    <submittedName>
        <fullName evidence="2">Energy-coupling factor transport system substrate-specific component</fullName>
    </submittedName>
</protein>
<dbReference type="Proteomes" id="UP000284824">
    <property type="component" value="Unassembled WGS sequence"/>
</dbReference>
<proteinExistence type="predicted"/>
<comment type="caution">
    <text evidence="2">The sequence shown here is derived from an EMBL/GenBank/DDBJ whole genome shotgun (WGS) entry which is preliminary data.</text>
</comment>
<reference evidence="2 3" key="1">
    <citation type="submission" date="2019-01" db="EMBL/GenBank/DDBJ databases">
        <title>Sequencing the genomes of 1000 actinobacteria strains.</title>
        <authorList>
            <person name="Klenk H.-P."/>
        </authorList>
    </citation>
    <scope>NUCLEOTIDE SEQUENCE [LARGE SCALE GENOMIC DNA]</scope>
    <source>
        <strain evidence="2 3">DSM 43925</strain>
    </source>
</reference>
<evidence type="ECO:0000313" key="3">
    <source>
        <dbReference type="Proteomes" id="UP000284824"/>
    </source>
</evidence>
<accession>A0A438LZA8</accession>
<keyword evidence="1" id="KW-0812">Transmembrane</keyword>
<dbReference type="AlphaFoldDB" id="A0A438LZA8"/>
<feature type="transmembrane region" description="Helical" evidence="1">
    <location>
        <begin position="23"/>
        <end position="43"/>
    </location>
</feature>
<gene>
    <name evidence="2" type="ORF">EDD27_1009</name>
</gene>
<keyword evidence="3" id="KW-1185">Reference proteome</keyword>
<dbReference type="Pfam" id="PF09605">
    <property type="entry name" value="Trep_Strep"/>
    <property type="match status" value="1"/>
</dbReference>
<dbReference type="InterPro" id="IPR011733">
    <property type="entry name" value="CHP02185_IM"/>
</dbReference>
<name>A0A438LZA8_9ACTN</name>
<feature type="transmembrane region" description="Helical" evidence="1">
    <location>
        <begin position="49"/>
        <end position="69"/>
    </location>
</feature>
<keyword evidence="1" id="KW-0472">Membrane</keyword>
<feature type="transmembrane region" description="Helical" evidence="1">
    <location>
        <begin position="100"/>
        <end position="119"/>
    </location>
</feature>
<dbReference type="NCBIfam" id="TIGR02185">
    <property type="entry name" value="Trep_Strep"/>
    <property type="match status" value="1"/>
</dbReference>
<organism evidence="2 3">
    <name type="scientific">Nonomuraea polychroma</name>
    <dbReference type="NCBI Taxonomy" id="46176"/>
    <lineage>
        <taxon>Bacteria</taxon>
        <taxon>Bacillati</taxon>
        <taxon>Actinomycetota</taxon>
        <taxon>Actinomycetes</taxon>
        <taxon>Streptosporangiales</taxon>
        <taxon>Streptosporangiaceae</taxon>
        <taxon>Nonomuraea</taxon>
    </lineage>
</organism>
<feature type="transmembrane region" description="Helical" evidence="1">
    <location>
        <begin position="126"/>
        <end position="147"/>
    </location>
</feature>
<keyword evidence="1" id="KW-1133">Transmembrane helix</keyword>
<feature type="transmembrane region" description="Helical" evidence="1">
    <location>
        <begin position="167"/>
        <end position="195"/>
    </location>
</feature>
<evidence type="ECO:0000256" key="1">
    <source>
        <dbReference type="SAM" id="Phobius"/>
    </source>
</evidence>
<feature type="transmembrane region" description="Helical" evidence="1">
    <location>
        <begin position="76"/>
        <end position="94"/>
    </location>
</feature>
<dbReference type="OrthoDB" id="9781459at2"/>
<evidence type="ECO:0000313" key="2">
    <source>
        <dbReference type="EMBL" id="RVX38687.1"/>
    </source>
</evidence>
<sequence length="208" mass="22496">MKGTPMTTTAERRIDLRMSPKDLISVGVFGALYLVIVFGINMLGFINPAVMLIALAASIVAGGIPFILFLTRVRHAGMVTVFAIVTAGILMLSGHPPISFAISVVCALLAEAIIWAGNYRSRRLSVLAYAVYSAWYVGPMMPIFYARDDYFAGPSMQMMGPEYVSQMQALLSPGVLVLFDLSTVVFGLLGGLLGLRLMRKHFEKAGLA</sequence>
<dbReference type="EMBL" id="SAUN01000001">
    <property type="protein sequence ID" value="RVX38687.1"/>
    <property type="molecule type" value="Genomic_DNA"/>
</dbReference>